<feature type="signal peptide" evidence="1">
    <location>
        <begin position="1"/>
        <end position="28"/>
    </location>
</feature>
<organism evidence="2">
    <name type="scientific">Pseudomonas syringae CC1417</name>
    <dbReference type="NCBI Taxonomy" id="1357272"/>
    <lineage>
        <taxon>Bacteria</taxon>
        <taxon>Pseudomonadati</taxon>
        <taxon>Pseudomonadota</taxon>
        <taxon>Gammaproteobacteria</taxon>
        <taxon>Pseudomonadales</taxon>
        <taxon>Pseudomonadaceae</taxon>
        <taxon>Pseudomonas</taxon>
        <taxon>Pseudomonas syringae</taxon>
    </lineage>
</organism>
<dbReference type="RefSeq" id="WP_024694833.1">
    <property type="nucleotide sequence ID" value="NZ_CP159362.1"/>
</dbReference>
<name>A0AAU8LIN9_PSESX</name>
<dbReference type="SUPFAM" id="SSF53850">
    <property type="entry name" value="Periplasmic binding protein-like II"/>
    <property type="match status" value="1"/>
</dbReference>
<dbReference type="AlphaFoldDB" id="A0AAU8LIN9"/>
<dbReference type="InterPro" id="IPR011972">
    <property type="entry name" value="CHP02285"/>
</dbReference>
<feature type="chain" id="PRO_5043706303" evidence="1">
    <location>
        <begin position="29"/>
        <end position="295"/>
    </location>
</feature>
<sequence>MTFRASYCAMLRMLLVLLLPAMSTPSQARETLTWLLRDLPPSTIFSGPMQGQGAIDQLMPQLTARMPEYDHVLVRVNRARAMQMLTEGTSLSCDPTMLWTPERAKTIAFSIPTFVLLSSGLIVRKEEMDRFEPFISEGKIDFDELMASKTIKLGIVAERSYGGMIDKTLQTSQKQDLSLHYGTDAVGSLLQMARAGRLQGVLGFWFEVRYQALQQGIDPEELAFVPIKDNPAYQPAYIGCSNTPQGRQAITLINREMRTLRESSLMGLYAQWLAPEQRAQYQQDVKAIFEASQAP</sequence>
<keyword evidence="1" id="KW-0732">Signal</keyword>
<evidence type="ECO:0000313" key="2">
    <source>
        <dbReference type="EMBL" id="XCN68484.1"/>
    </source>
</evidence>
<dbReference type="Gene3D" id="3.40.190.10">
    <property type="entry name" value="Periplasmic binding protein-like II"/>
    <property type="match status" value="2"/>
</dbReference>
<evidence type="ECO:0000256" key="1">
    <source>
        <dbReference type="SAM" id="SignalP"/>
    </source>
</evidence>
<reference evidence="2" key="1">
    <citation type="journal article" date="2014" name="Genome Announc.">
        <title>Draft Genome Sequences of a Phylogenetically Diverse Suite of Pseudomonas syringae Strains from Multiple Source Populations.</title>
        <authorList>
            <person name="Baltrus D.A."/>
            <person name="Yourstone S."/>
            <person name="Lind A."/>
            <person name="Guilbaud C."/>
            <person name="Sands D.C."/>
            <person name="Jones C.D."/>
            <person name="Morris C.E."/>
            <person name="Dangl J.L."/>
        </authorList>
    </citation>
    <scope>NUCLEOTIDE SEQUENCE</scope>
    <source>
        <strain evidence="2">CC1417</strain>
    </source>
</reference>
<proteinExistence type="predicted"/>
<dbReference type="NCBIfam" id="TIGR02285">
    <property type="entry name" value="TIGR02285 family protein"/>
    <property type="match status" value="1"/>
</dbReference>
<protein>
    <submittedName>
        <fullName evidence="2">TIGR02285 family protein</fullName>
    </submittedName>
</protein>
<accession>A0AAU8LIN9</accession>
<dbReference type="EMBL" id="CP159362">
    <property type="protein sequence ID" value="XCN68484.1"/>
    <property type="molecule type" value="Genomic_DNA"/>
</dbReference>
<gene>
    <name evidence="2" type="ORF">N011_04085</name>
</gene>
<reference evidence="2" key="2">
    <citation type="submission" date="2024-07" db="EMBL/GenBank/DDBJ databases">
        <title>A complete genome sequence for Pseudomonas syringae CC1417.</title>
        <authorList>
            <person name="Baltrus D.A."/>
        </authorList>
    </citation>
    <scope>NUCLEOTIDE SEQUENCE</scope>
    <source>
        <strain evidence="2">CC1417</strain>
    </source>
</reference>